<evidence type="ECO:0000256" key="1">
    <source>
        <dbReference type="ARBA" id="ARBA00007613"/>
    </source>
</evidence>
<dbReference type="OrthoDB" id="9791261at2"/>
<evidence type="ECO:0000256" key="2">
    <source>
        <dbReference type="SAM" id="Coils"/>
    </source>
</evidence>
<keyword evidence="6" id="KW-1185">Reference proteome</keyword>
<keyword evidence="2" id="KW-0175">Coiled coil</keyword>
<dbReference type="InterPro" id="IPR003423">
    <property type="entry name" value="OMP_efflux"/>
</dbReference>
<proteinExistence type="inferred from homology"/>
<name>A0A517XV11_9BACT</name>
<keyword evidence="4" id="KW-0732">Signal</keyword>
<feature type="compositionally biased region" description="Pro residues" evidence="3">
    <location>
        <begin position="455"/>
        <end position="477"/>
    </location>
</feature>
<evidence type="ECO:0000313" key="5">
    <source>
        <dbReference type="EMBL" id="QDU21348.1"/>
    </source>
</evidence>
<protein>
    <submittedName>
        <fullName evidence="5">Cobalt-zinc-cadmium resistance protein CzcC</fullName>
    </submittedName>
</protein>
<feature type="chain" id="PRO_5022178139" evidence="4">
    <location>
        <begin position="25"/>
        <end position="487"/>
    </location>
</feature>
<accession>A0A517XV11</accession>
<dbReference type="Proteomes" id="UP000319576">
    <property type="component" value="Chromosome"/>
</dbReference>
<reference evidence="5 6" key="1">
    <citation type="submission" date="2019-02" db="EMBL/GenBank/DDBJ databases">
        <title>Deep-cultivation of Planctomycetes and their phenomic and genomic characterization uncovers novel biology.</title>
        <authorList>
            <person name="Wiegand S."/>
            <person name="Jogler M."/>
            <person name="Boedeker C."/>
            <person name="Pinto D."/>
            <person name="Vollmers J."/>
            <person name="Rivas-Marin E."/>
            <person name="Kohn T."/>
            <person name="Peeters S.H."/>
            <person name="Heuer A."/>
            <person name="Rast P."/>
            <person name="Oberbeckmann S."/>
            <person name="Bunk B."/>
            <person name="Jeske O."/>
            <person name="Meyerdierks A."/>
            <person name="Storesund J.E."/>
            <person name="Kallscheuer N."/>
            <person name="Luecker S."/>
            <person name="Lage O.M."/>
            <person name="Pohl T."/>
            <person name="Merkel B.J."/>
            <person name="Hornburger P."/>
            <person name="Mueller R.-W."/>
            <person name="Bruemmer F."/>
            <person name="Labrenz M."/>
            <person name="Spormann A.M."/>
            <person name="Op den Camp H."/>
            <person name="Overmann J."/>
            <person name="Amann R."/>
            <person name="Jetten M.S.M."/>
            <person name="Mascher T."/>
            <person name="Medema M.H."/>
            <person name="Devos D.P."/>
            <person name="Kaster A.-K."/>
            <person name="Ovreas L."/>
            <person name="Rohde M."/>
            <person name="Galperin M.Y."/>
            <person name="Jogler C."/>
        </authorList>
    </citation>
    <scope>NUCLEOTIDE SEQUENCE [LARGE SCALE GENOMIC DNA]</scope>
    <source>
        <strain evidence="5 6">ETA_A1</strain>
    </source>
</reference>
<dbReference type="InterPro" id="IPR010131">
    <property type="entry name" value="MdtP/NodT-like"/>
</dbReference>
<feature type="compositionally biased region" description="Basic and acidic residues" evidence="3">
    <location>
        <begin position="478"/>
        <end position="487"/>
    </location>
</feature>
<feature type="coiled-coil region" evidence="2">
    <location>
        <begin position="211"/>
        <end position="245"/>
    </location>
</feature>
<comment type="similarity">
    <text evidence="1">Belongs to the outer membrane factor (OMF) (TC 1.B.17) family.</text>
</comment>
<feature type="region of interest" description="Disordered" evidence="3">
    <location>
        <begin position="454"/>
        <end position="487"/>
    </location>
</feature>
<dbReference type="GO" id="GO:0015562">
    <property type="term" value="F:efflux transmembrane transporter activity"/>
    <property type="evidence" value="ECO:0007669"/>
    <property type="project" value="InterPro"/>
</dbReference>
<dbReference type="Gene3D" id="1.20.1600.10">
    <property type="entry name" value="Outer membrane efflux proteins (OEP)"/>
    <property type="match status" value="1"/>
</dbReference>
<dbReference type="SUPFAM" id="SSF56954">
    <property type="entry name" value="Outer membrane efflux proteins (OEP)"/>
    <property type="match status" value="1"/>
</dbReference>
<dbReference type="PROSITE" id="PS51257">
    <property type="entry name" value="PROKAR_LIPOPROTEIN"/>
    <property type="match status" value="1"/>
</dbReference>
<evidence type="ECO:0000256" key="3">
    <source>
        <dbReference type="SAM" id="MobiDB-lite"/>
    </source>
</evidence>
<organism evidence="5 6">
    <name type="scientific">Urbifossiella limnaea</name>
    <dbReference type="NCBI Taxonomy" id="2528023"/>
    <lineage>
        <taxon>Bacteria</taxon>
        <taxon>Pseudomonadati</taxon>
        <taxon>Planctomycetota</taxon>
        <taxon>Planctomycetia</taxon>
        <taxon>Gemmatales</taxon>
        <taxon>Gemmataceae</taxon>
        <taxon>Urbifossiella</taxon>
    </lineage>
</organism>
<dbReference type="PANTHER" id="PTHR30203:SF24">
    <property type="entry name" value="BLR4935 PROTEIN"/>
    <property type="match status" value="1"/>
</dbReference>
<dbReference type="KEGG" id="uli:ETAA1_33150"/>
<dbReference type="EMBL" id="CP036273">
    <property type="protein sequence ID" value="QDU21348.1"/>
    <property type="molecule type" value="Genomic_DNA"/>
</dbReference>
<dbReference type="PANTHER" id="PTHR30203">
    <property type="entry name" value="OUTER MEMBRANE CATION EFFLUX PROTEIN"/>
    <property type="match status" value="1"/>
</dbReference>
<sequence precursor="true">MRTRNSTFGRFSAGLALAGTIGCAAGPPPYDPSTVRPYAAPTRQVASPVVPANHQELEDGPVPAAPAAEKVRVDDLVQLALGRNPRLAKATFDIDAAQGKHVQAGLYPNPTLGANWDEIGDRTGPGGILNVPRVTQEIVTGRKLSLSQAVASKEVDQATLALLRERYAVIGTVRGAFYDLYALERRITALDELVGLAGEATKTGQTLLDNKQIARLDLVQLEVELARFRSQAEAARQELPGARKRLAAVVGDPRLAVGAAAGPFDDLPVYDLDQARETVLATHPEVRSARVGVERAQAAVRRAEVEPIPNVTATAGYVKQYENRSNDFSFGLSAPIPTWNRNQGNIRSARAELGAAIQDVGRVENDLAERVAVAHRTYAASLKLAQQYRTDILPKAEETYRLSREAFKGGQFEYLRVIQAQRVVAEARLESVRALGEAWQAAAELSALLLEEWWPGPPPPVPGPGAGPVRLPLPQPDPPRKDGVQPR</sequence>
<feature type="signal peptide" evidence="4">
    <location>
        <begin position="1"/>
        <end position="24"/>
    </location>
</feature>
<gene>
    <name evidence="5" type="primary">czcC_2</name>
    <name evidence="5" type="ORF">ETAA1_33150</name>
</gene>
<evidence type="ECO:0000256" key="4">
    <source>
        <dbReference type="SAM" id="SignalP"/>
    </source>
</evidence>
<dbReference type="Pfam" id="PF02321">
    <property type="entry name" value="OEP"/>
    <property type="match status" value="2"/>
</dbReference>
<evidence type="ECO:0000313" key="6">
    <source>
        <dbReference type="Proteomes" id="UP000319576"/>
    </source>
</evidence>
<dbReference type="AlphaFoldDB" id="A0A517XV11"/>
<dbReference type="RefSeq" id="WP_145240226.1">
    <property type="nucleotide sequence ID" value="NZ_CP036273.1"/>
</dbReference>